<proteinExistence type="predicted"/>
<organism evidence="2 3">
    <name type="scientific">Candidatus Roizmanbacteria bacterium RIFCSPHIGHO2_12_FULL_44_10</name>
    <dbReference type="NCBI Taxonomy" id="1802054"/>
    <lineage>
        <taxon>Bacteria</taxon>
        <taxon>Candidatus Roizmaniibacteriota</taxon>
    </lineage>
</organism>
<reference evidence="2 3" key="1">
    <citation type="journal article" date="2016" name="Nat. Commun.">
        <title>Thousands of microbial genomes shed light on interconnected biogeochemical processes in an aquifer system.</title>
        <authorList>
            <person name="Anantharaman K."/>
            <person name="Brown C.T."/>
            <person name="Hug L.A."/>
            <person name="Sharon I."/>
            <person name="Castelle C.J."/>
            <person name="Probst A.J."/>
            <person name="Thomas B.C."/>
            <person name="Singh A."/>
            <person name="Wilkins M.J."/>
            <person name="Karaoz U."/>
            <person name="Brodie E.L."/>
            <person name="Williams K.H."/>
            <person name="Hubbard S.S."/>
            <person name="Banfield J.F."/>
        </authorList>
    </citation>
    <scope>NUCLEOTIDE SEQUENCE [LARGE SCALE GENOMIC DNA]</scope>
</reference>
<name>A0A1F7I5B6_9BACT</name>
<evidence type="ECO:0000256" key="1">
    <source>
        <dbReference type="SAM" id="MobiDB-lite"/>
    </source>
</evidence>
<comment type="caution">
    <text evidence="2">The sequence shown here is derived from an EMBL/GenBank/DDBJ whole genome shotgun (WGS) entry which is preliminary data.</text>
</comment>
<dbReference type="PROSITE" id="PS51318">
    <property type="entry name" value="TAT"/>
    <property type="match status" value="1"/>
</dbReference>
<dbReference type="Proteomes" id="UP000179024">
    <property type="component" value="Unassembled WGS sequence"/>
</dbReference>
<evidence type="ECO:0000313" key="3">
    <source>
        <dbReference type="Proteomes" id="UP000179024"/>
    </source>
</evidence>
<feature type="region of interest" description="Disordered" evidence="1">
    <location>
        <begin position="36"/>
        <end position="58"/>
    </location>
</feature>
<evidence type="ECO:0000313" key="2">
    <source>
        <dbReference type="EMBL" id="OGK38462.1"/>
    </source>
</evidence>
<dbReference type="InterPro" id="IPR006311">
    <property type="entry name" value="TAT_signal"/>
</dbReference>
<dbReference type="AlphaFoldDB" id="A0A1F7I5B6"/>
<dbReference type="EMBL" id="MGAE01000057">
    <property type="protein sequence ID" value="OGK38462.1"/>
    <property type="molecule type" value="Genomic_DNA"/>
</dbReference>
<sequence length="251" mass="28000">MSTDNMTEDNGANLSRRRFLKDMTLMASSATAGFVIGKDSHKPTDAHQKPEEPLSPREISLPRGWPRNADEAALVFGGAANLYTSEERFLPSREENDPRTSRFVWRIANPKPGEQLNLDDLRIRLGKFGDKDEIFFHATSNTAQYFGFGRASLKPGEVIPKSMDNILLYPVERYQDDTPVILPASMLDAIKLALGKQEAILRYFPEKPETIYVWSQINPHYAPGAASGWNMISTSSIFVSGTPFTNATSVE</sequence>
<gene>
    <name evidence="2" type="ORF">A3F34_00175</name>
</gene>
<evidence type="ECO:0008006" key="4">
    <source>
        <dbReference type="Google" id="ProtNLM"/>
    </source>
</evidence>
<accession>A0A1F7I5B6</accession>
<feature type="compositionally biased region" description="Basic and acidic residues" evidence="1">
    <location>
        <begin position="38"/>
        <end position="55"/>
    </location>
</feature>
<protein>
    <recommendedName>
        <fullName evidence="4">Twin-arginine translocation signal domain-containing protein</fullName>
    </recommendedName>
</protein>